<evidence type="ECO:0000313" key="3">
    <source>
        <dbReference type="Proteomes" id="UP000286415"/>
    </source>
</evidence>
<evidence type="ECO:0000313" key="2">
    <source>
        <dbReference type="EMBL" id="KAG5454698.1"/>
    </source>
</evidence>
<protein>
    <submittedName>
        <fullName evidence="2">Uncharacterized protein</fullName>
    </submittedName>
</protein>
<keyword evidence="3" id="KW-1185">Reference proteome</keyword>
<sequence length="144" mass="15329">MLHSSIWTEKVVQKPLLVLFDSFRANVISNVNGTLSRGHRVSEANVAHAGNLHAVSRRGDYSEGYVATRGQAVIAQHVPGGDIGSGRIVNRNGISSSDIDGSPRQAMTSASYQTPGRSGCSARVSWPQPGPSRYTVDQIANGSR</sequence>
<dbReference type="Proteomes" id="UP000286415">
    <property type="component" value="Unassembled WGS sequence"/>
</dbReference>
<dbReference type="AlphaFoldDB" id="A0A419Q6N4"/>
<feature type="region of interest" description="Disordered" evidence="1">
    <location>
        <begin position="85"/>
        <end position="144"/>
    </location>
</feature>
<dbReference type="STRING" id="79923.A0A419Q6N4"/>
<proteinExistence type="predicted"/>
<comment type="caution">
    <text evidence="2">The sequence shown here is derived from an EMBL/GenBank/DDBJ whole genome shotgun (WGS) entry which is preliminary data.</text>
</comment>
<dbReference type="EMBL" id="NIRI02000005">
    <property type="protein sequence ID" value="KAG5454698.1"/>
    <property type="molecule type" value="Genomic_DNA"/>
</dbReference>
<feature type="compositionally biased region" description="Polar residues" evidence="1">
    <location>
        <begin position="92"/>
        <end position="116"/>
    </location>
</feature>
<dbReference type="InParanoid" id="A0A419Q6N4"/>
<name>A0A419Q6N4_CLOSI</name>
<organism evidence="2 3">
    <name type="scientific">Clonorchis sinensis</name>
    <name type="common">Chinese liver fluke</name>
    <dbReference type="NCBI Taxonomy" id="79923"/>
    <lineage>
        <taxon>Eukaryota</taxon>
        <taxon>Metazoa</taxon>
        <taxon>Spiralia</taxon>
        <taxon>Lophotrochozoa</taxon>
        <taxon>Platyhelminthes</taxon>
        <taxon>Trematoda</taxon>
        <taxon>Digenea</taxon>
        <taxon>Opisthorchiida</taxon>
        <taxon>Opisthorchiata</taxon>
        <taxon>Opisthorchiidae</taxon>
        <taxon>Clonorchis</taxon>
    </lineage>
</organism>
<gene>
    <name evidence="2" type="ORF">CSKR_104931</name>
</gene>
<reference evidence="2 3" key="2">
    <citation type="journal article" date="2021" name="Genomics">
        <title>High-quality reference genome for Clonorchis sinensis.</title>
        <authorList>
            <person name="Young N.D."/>
            <person name="Stroehlein A.J."/>
            <person name="Kinkar L."/>
            <person name="Wang T."/>
            <person name="Sohn W.M."/>
            <person name="Chang B.C.H."/>
            <person name="Kaur P."/>
            <person name="Weisz D."/>
            <person name="Dudchenko O."/>
            <person name="Aiden E.L."/>
            <person name="Korhonen P.K."/>
            <person name="Gasser R.B."/>
        </authorList>
    </citation>
    <scope>NUCLEOTIDE SEQUENCE [LARGE SCALE GENOMIC DNA]</scope>
    <source>
        <strain evidence="2">Cs-k2</strain>
    </source>
</reference>
<reference evidence="2 3" key="1">
    <citation type="journal article" date="2018" name="Biotechnol. Adv.">
        <title>Improved genomic resources and new bioinformatic workflow for the carcinogenic parasite Clonorchis sinensis: Biotechnological implications.</title>
        <authorList>
            <person name="Wang D."/>
            <person name="Korhonen P.K."/>
            <person name="Gasser R.B."/>
            <person name="Young N.D."/>
        </authorList>
    </citation>
    <scope>NUCLEOTIDE SEQUENCE [LARGE SCALE GENOMIC DNA]</scope>
    <source>
        <strain evidence="2">Cs-k2</strain>
    </source>
</reference>
<accession>A0A419Q6N4</accession>
<evidence type="ECO:0000256" key="1">
    <source>
        <dbReference type="SAM" id="MobiDB-lite"/>
    </source>
</evidence>